<keyword evidence="3" id="KW-1185">Reference proteome</keyword>
<evidence type="ECO:0000313" key="2">
    <source>
        <dbReference type="EMBL" id="GIN63206.1"/>
    </source>
</evidence>
<comment type="caution">
    <text evidence="2">The sequence shown here is derived from an EMBL/GenBank/DDBJ whole genome shotgun (WGS) entry which is preliminary data.</text>
</comment>
<evidence type="ECO:0000313" key="3">
    <source>
        <dbReference type="Proteomes" id="UP000682111"/>
    </source>
</evidence>
<dbReference type="Proteomes" id="UP000682111">
    <property type="component" value="Unassembled WGS sequence"/>
</dbReference>
<protein>
    <submittedName>
        <fullName evidence="2">Uncharacterized protein</fullName>
    </submittedName>
</protein>
<proteinExistence type="predicted"/>
<feature type="transmembrane region" description="Helical" evidence="1">
    <location>
        <begin position="76"/>
        <end position="96"/>
    </location>
</feature>
<sequence length="154" mass="16936">MLIIGLFKQSIELEQALAELEKIISRERILIAFMDSGENKNDLNNPHAFEVGISFGTAGAVIGVSCGFVLTLGPILWGLFGTAIGFALGLLAYSLVKNGRKRQKQADRMDEATIIIQCEAEQTRKIIMLLQKYQALSVGQVELPQETENENSHS</sequence>
<gene>
    <name evidence="2" type="ORF">J27TS8_31990</name>
</gene>
<dbReference type="EMBL" id="BORC01000005">
    <property type="protein sequence ID" value="GIN63206.1"/>
    <property type="molecule type" value="Genomic_DNA"/>
</dbReference>
<evidence type="ECO:0000256" key="1">
    <source>
        <dbReference type="SAM" id="Phobius"/>
    </source>
</evidence>
<name>A0A919WJI6_9BACI</name>
<dbReference type="RefSeq" id="WP_212934075.1">
    <property type="nucleotide sequence ID" value="NZ_BORC01000005.1"/>
</dbReference>
<organism evidence="2 3">
    <name type="scientific">Robertmurraya siralis</name>
    <dbReference type="NCBI Taxonomy" id="77777"/>
    <lineage>
        <taxon>Bacteria</taxon>
        <taxon>Bacillati</taxon>
        <taxon>Bacillota</taxon>
        <taxon>Bacilli</taxon>
        <taxon>Bacillales</taxon>
        <taxon>Bacillaceae</taxon>
        <taxon>Robertmurraya</taxon>
    </lineage>
</organism>
<reference evidence="2" key="1">
    <citation type="submission" date="2021-03" db="EMBL/GenBank/DDBJ databases">
        <title>Antimicrobial resistance genes in bacteria isolated from Japanese honey, and their potential for conferring macrolide and lincosamide resistance in the American foulbrood pathogen Paenibacillus larvae.</title>
        <authorList>
            <person name="Okamoto M."/>
            <person name="Kumagai M."/>
            <person name="Kanamori H."/>
            <person name="Takamatsu D."/>
        </authorList>
    </citation>
    <scope>NUCLEOTIDE SEQUENCE</scope>
    <source>
        <strain evidence="2">J27TS8</strain>
    </source>
</reference>
<keyword evidence="1" id="KW-0812">Transmembrane</keyword>
<feature type="transmembrane region" description="Helical" evidence="1">
    <location>
        <begin position="48"/>
        <end position="70"/>
    </location>
</feature>
<dbReference type="AlphaFoldDB" id="A0A919WJI6"/>
<keyword evidence="1" id="KW-1133">Transmembrane helix</keyword>
<accession>A0A919WJI6</accession>
<keyword evidence="1" id="KW-0472">Membrane</keyword>